<comment type="catalytic activity">
    <reaction evidence="11">
        <text>dTTP + alpha-D-glucose 1-phosphate + H(+) = dTDP-alpha-D-glucose + diphosphate</text>
        <dbReference type="Rhea" id="RHEA:15225"/>
        <dbReference type="ChEBI" id="CHEBI:15378"/>
        <dbReference type="ChEBI" id="CHEBI:33019"/>
        <dbReference type="ChEBI" id="CHEBI:37568"/>
        <dbReference type="ChEBI" id="CHEBI:57477"/>
        <dbReference type="ChEBI" id="CHEBI:58601"/>
        <dbReference type="EC" id="2.7.7.24"/>
    </reaction>
</comment>
<dbReference type="PANTHER" id="PTHR43532:SF1">
    <property type="entry name" value="GLUCOSE-1-PHOSPHATE THYMIDYLYLTRANSFERASE 1"/>
    <property type="match status" value="1"/>
</dbReference>
<dbReference type="InterPro" id="IPR005907">
    <property type="entry name" value="G1P_thy_trans_s"/>
</dbReference>
<evidence type="ECO:0000256" key="1">
    <source>
        <dbReference type="ARBA" id="ARBA00001946"/>
    </source>
</evidence>
<organism evidence="14 15">
    <name type="scientific">Nocardia suismassiliense</name>
    <dbReference type="NCBI Taxonomy" id="2077092"/>
    <lineage>
        <taxon>Bacteria</taxon>
        <taxon>Bacillati</taxon>
        <taxon>Actinomycetota</taxon>
        <taxon>Actinomycetes</taxon>
        <taxon>Mycobacteriales</taxon>
        <taxon>Nocardiaceae</taxon>
        <taxon>Nocardia</taxon>
    </lineage>
</organism>
<evidence type="ECO:0000256" key="10">
    <source>
        <dbReference type="ARBA" id="ARBA00032598"/>
    </source>
</evidence>
<dbReference type="InterPro" id="IPR029044">
    <property type="entry name" value="Nucleotide-diphossugar_trans"/>
</dbReference>
<evidence type="ECO:0000259" key="13">
    <source>
        <dbReference type="Pfam" id="PF00483"/>
    </source>
</evidence>
<dbReference type="EMBL" id="JBIAPI010000007">
    <property type="protein sequence ID" value="MFF3226403.1"/>
    <property type="molecule type" value="Genomic_DNA"/>
</dbReference>
<comment type="caution">
    <text evidence="14">The sequence shown here is derived from an EMBL/GenBank/DDBJ whole genome shotgun (WGS) entry which is preliminary data.</text>
</comment>
<dbReference type="Gene3D" id="3.90.550.10">
    <property type="entry name" value="Spore Coat Polysaccharide Biosynthesis Protein SpsA, Chain A"/>
    <property type="match status" value="1"/>
</dbReference>
<dbReference type="Proteomes" id="UP001601948">
    <property type="component" value="Unassembled WGS sequence"/>
</dbReference>
<evidence type="ECO:0000313" key="15">
    <source>
        <dbReference type="Proteomes" id="UP001601948"/>
    </source>
</evidence>
<evidence type="ECO:0000256" key="2">
    <source>
        <dbReference type="ARBA" id="ARBA00010480"/>
    </source>
</evidence>
<feature type="domain" description="Nucleotidyl transferase" evidence="13">
    <location>
        <begin position="9"/>
        <end position="225"/>
    </location>
</feature>
<comment type="cofactor">
    <cofactor evidence="1">
        <name>Mg(2+)</name>
        <dbReference type="ChEBI" id="CHEBI:18420"/>
    </cofactor>
</comment>
<keyword evidence="8" id="KW-0460">Magnesium</keyword>
<comment type="similarity">
    <text evidence="2">Belongs to the glucose-1-phosphate thymidylyltransferase family.</text>
</comment>
<feature type="compositionally biased region" description="Low complexity" evidence="12">
    <location>
        <begin position="255"/>
        <end position="277"/>
    </location>
</feature>
<evidence type="ECO:0000256" key="5">
    <source>
        <dbReference type="ARBA" id="ARBA00022679"/>
    </source>
</evidence>
<dbReference type="EC" id="2.7.7.24" evidence="3"/>
<dbReference type="PANTHER" id="PTHR43532">
    <property type="entry name" value="GLUCOSE-1-PHOSPHATE THYMIDYLYLTRANSFERASE"/>
    <property type="match status" value="1"/>
</dbReference>
<keyword evidence="6" id="KW-0548">Nucleotidyltransferase</keyword>
<evidence type="ECO:0000256" key="8">
    <source>
        <dbReference type="ARBA" id="ARBA00022842"/>
    </source>
</evidence>
<dbReference type="RefSeq" id="WP_387721573.1">
    <property type="nucleotide sequence ID" value="NZ_JBIAPI010000007.1"/>
</dbReference>
<evidence type="ECO:0000256" key="4">
    <source>
        <dbReference type="ARBA" id="ARBA00017654"/>
    </source>
</evidence>
<evidence type="ECO:0000256" key="11">
    <source>
        <dbReference type="ARBA" id="ARBA00049336"/>
    </source>
</evidence>
<feature type="region of interest" description="Disordered" evidence="12">
    <location>
        <begin position="244"/>
        <end position="277"/>
    </location>
</feature>
<evidence type="ECO:0000256" key="7">
    <source>
        <dbReference type="ARBA" id="ARBA00022723"/>
    </source>
</evidence>
<proteinExistence type="inferred from homology"/>
<evidence type="ECO:0000256" key="6">
    <source>
        <dbReference type="ARBA" id="ARBA00022695"/>
    </source>
</evidence>
<gene>
    <name evidence="14" type="ORF">ACFYV7_26645</name>
</gene>
<keyword evidence="5" id="KW-0808">Transferase</keyword>
<keyword evidence="15" id="KW-1185">Reference proteome</keyword>
<name>A0ABW6QYQ4_9NOCA</name>
<accession>A0ABW6QYQ4</accession>
<protein>
    <recommendedName>
        <fullName evidence="4">Glucose-1-phosphate thymidylyltransferase</fullName>
        <ecNumber evidence="3">2.7.7.24</ecNumber>
    </recommendedName>
    <alternativeName>
        <fullName evidence="10">dTDP-glucose pyrophosphorylase</fullName>
    </alternativeName>
    <alternativeName>
        <fullName evidence="9">dTDP-glucose synthase</fullName>
    </alternativeName>
</protein>
<sequence length="277" mass="30636">MPNNPRVHGILLLGGSGSRLRPAYTGNKHLIPIGGRPMAEYGLELFSRCGIKTMTAVVRPEDSTYFQHLFTRMAPGLSITYVLQPDPLGTADALQRCESSVVHPFVATLWGDNLFEVAPRSTFARFVANPAPCMITVAKSASPQHFSVVTLDGDRVRDIVDKPTKPAANTVCAGLMLFDSEALFRSLREVRTNARGEREAMDVVRRFMRSGQLKFDRVSGRWFDAAVSPAFLREAELFALRRGFNHPMPDQQENPSWTSTTRPRRSGSTSTQPGVVS</sequence>
<evidence type="ECO:0000256" key="3">
    <source>
        <dbReference type="ARBA" id="ARBA00012461"/>
    </source>
</evidence>
<evidence type="ECO:0000256" key="12">
    <source>
        <dbReference type="SAM" id="MobiDB-lite"/>
    </source>
</evidence>
<reference evidence="14 15" key="1">
    <citation type="submission" date="2024-10" db="EMBL/GenBank/DDBJ databases">
        <title>The Natural Products Discovery Center: Release of the First 8490 Sequenced Strains for Exploring Actinobacteria Biosynthetic Diversity.</title>
        <authorList>
            <person name="Kalkreuter E."/>
            <person name="Kautsar S.A."/>
            <person name="Yang D."/>
            <person name="Bader C.D."/>
            <person name="Teijaro C.N."/>
            <person name="Fluegel L."/>
            <person name="Davis C.M."/>
            <person name="Simpson J.R."/>
            <person name="Lauterbach L."/>
            <person name="Steele A.D."/>
            <person name="Gui C."/>
            <person name="Meng S."/>
            <person name="Li G."/>
            <person name="Viehrig K."/>
            <person name="Ye F."/>
            <person name="Su P."/>
            <person name="Kiefer A.F."/>
            <person name="Nichols A."/>
            <person name="Cepeda A.J."/>
            <person name="Yan W."/>
            <person name="Fan B."/>
            <person name="Jiang Y."/>
            <person name="Adhikari A."/>
            <person name="Zheng C.-J."/>
            <person name="Schuster L."/>
            <person name="Cowan T.M."/>
            <person name="Smanski M.J."/>
            <person name="Chevrette M.G."/>
            <person name="De Carvalho L.P.S."/>
            <person name="Shen B."/>
        </authorList>
    </citation>
    <scope>NUCLEOTIDE SEQUENCE [LARGE SCALE GENOMIC DNA]</scope>
    <source>
        <strain evidence="14 15">NPDC003040</strain>
    </source>
</reference>
<dbReference type="InterPro" id="IPR005835">
    <property type="entry name" value="NTP_transferase_dom"/>
</dbReference>
<evidence type="ECO:0000256" key="9">
    <source>
        <dbReference type="ARBA" id="ARBA00032492"/>
    </source>
</evidence>
<keyword evidence="7" id="KW-0479">Metal-binding</keyword>
<evidence type="ECO:0000313" key="14">
    <source>
        <dbReference type="EMBL" id="MFF3226403.1"/>
    </source>
</evidence>
<dbReference type="Pfam" id="PF00483">
    <property type="entry name" value="NTP_transferase"/>
    <property type="match status" value="1"/>
</dbReference>
<dbReference type="SUPFAM" id="SSF53448">
    <property type="entry name" value="Nucleotide-diphospho-sugar transferases"/>
    <property type="match status" value="1"/>
</dbReference>